<protein>
    <submittedName>
        <fullName evidence="1">Uncharacterized protein</fullName>
    </submittedName>
</protein>
<keyword evidence="2" id="KW-1185">Reference proteome</keyword>
<dbReference type="AlphaFoldDB" id="A0AAI8QAV0"/>
<dbReference type="KEGG" id="brs:S23_17010"/>
<gene>
    <name evidence="1" type="ORF">S23_17010</name>
</gene>
<evidence type="ECO:0000313" key="1">
    <source>
        <dbReference type="EMBL" id="BAL74918.1"/>
    </source>
</evidence>
<dbReference type="Proteomes" id="UP000007886">
    <property type="component" value="Chromosome"/>
</dbReference>
<evidence type="ECO:0000313" key="2">
    <source>
        <dbReference type="Proteomes" id="UP000007886"/>
    </source>
</evidence>
<accession>A0AAI8QAV0</accession>
<organism evidence="1 2">
    <name type="scientific">Bradyrhizobium cosmicum</name>
    <dbReference type="NCBI Taxonomy" id="1404864"/>
    <lineage>
        <taxon>Bacteria</taxon>
        <taxon>Pseudomonadati</taxon>
        <taxon>Pseudomonadota</taxon>
        <taxon>Alphaproteobacteria</taxon>
        <taxon>Hyphomicrobiales</taxon>
        <taxon>Nitrobacteraceae</taxon>
        <taxon>Bradyrhizobium</taxon>
    </lineage>
</organism>
<name>A0AAI8QAV0_9BRAD</name>
<sequence>MNQVLHRRLIEKVLEALGQYGARDPDPARQAIDRPVVKRHGMQVPQARAGDRVVDGGEPADFVRGHPLDVLAQDLDEHQLDQTMQQTA</sequence>
<proteinExistence type="predicted"/>
<reference evidence="1 2" key="1">
    <citation type="journal article" date="2012" name="Microbes Environ.">
        <title>Complete genome sequence of Bradyrhizobium sp. S23321: insights into symbiosis evolution in soil oligotrophs.</title>
        <authorList>
            <person name="Okubo T."/>
            <person name="Tsukui T."/>
            <person name="Maita H."/>
            <person name="Okamoto S."/>
            <person name="Oshima K."/>
            <person name="Fujisawa T."/>
            <person name="Saito A."/>
            <person name="Futamata H."/>
            <person name="Hattori R."/>
            <person name="Shimomura Y."/>
            <person name="Haruta S."/>
            <person name="Morimoto S."/>
            <person name="Wang Y."/>
            <person name="Sakai Y."/>
            <person name="Hattori M."/>
            <person name="Aizawa S."/>
            <person name="Nagashima K.V.P."/>
            <person name="Masuda S."/>
            <person name="Hattori T."/>
            <person name="Yamashita A."/>
            <person name="Bao Z."/>
            <person name="Hayatsu M."/>
            <person name="Kajiya-Kanegae H."/>
            <person name="Yoshinaga I."/>
            <person name="Sakamoto K."/>
            <person name="Toyota K."/>
            <person name="Nakao M."/>
            <person name="Kohara M."/>
            <person name="Anda M."/>
            <person name="Niwa R."/>
            <person name="Jung-Hwan P."/>
            <person name="Sameshima-Saito R."/>
            <person name="Tokuda S."/>
            <person name="Yamamoto S."/>
            <person name="Yamamoto S."/>
            <person name="Yokoyama T."/>
            <person name="Akutsu T."/>
            <person name="Nakamura Y."/>
            <person name="Nakahira-Yanaka Y."/>
            <person name="Takada Hoshino Y."/>
            <person name="Hirakawa H."/>
            <person name="Mitsui H."/>
            <person name="Terasawa K."/>
            <person name="Itakura M."/>
            <person name="Sato S."/>
            <person name="Ikeda-Ohtsubo W."/>
            <person name="Sakakura N."/>
            <person name="Kaminuma E."/>
            <person name="Minamisawa K."/>
        </authorList>
    </citation>
    <scope>NUCLEOTIDE SEQUENCE [LARGE SCALE GENOMIC DNA]</scope>
    <source>
        <strain evidence="1 2">S23321</strain>
    </source>
</reference>
<dbReference type="EMBL" id="AP012279">
    <property type="protein sequence ID" value="BAL74918.1"/>
    <property type="molecule type" value="Genomic_DNA"/>
</dbReference>